<feature type="domain" description="Glycosyl hydrolase family 13 catalytic" evidence="8">
    <location>
        <begin position="183"/>
        <end position="536"/>
    </location>
</feature>
<dbReference type="Pfam" id="PF21702">
    <property type="entry name" value="GLGE_C"/>
    <property type="match status" value="1"/>
</dbReference>
<dbReference type="InterPro" id="IPR026585">
    <property type="entry name" value="GlgE"/>
</dbReference>
<evidence type="ECO:0000256" key="1">
    <source>
        <dbReference type="ARBA" id="ARBA00011738"/>
    </source>
</evidence>
<dbReference type="GO" id="GO:0005975">
    <property type="term" value="P:carbohydrate metabolic process"/>
    <property type="evidence" value="ECO:0007669"/>
    <property type="project" value="InterPro"/>
</dbReference>
<evidence type="ECO:0000256" key="2">
    <source>
        <dbReference type="ARBA" id="ARBA00012603"/>
    </source>
</evidence>
<dbReference type="Gene3D" id="1.20.58.80">
    <property type="entry name" value="Phosphotransferase system, lactose/cellobiose-type IIA subunit"/>
    <property type="match status" value="1"/>
</dbReference>
<reference evidence="9" key="1">
    <citation type="submission" date="2020-05" db="EMBL/GenBank/DDBJ databases">
        <authorList>
            <person name="Chiriac C."/>
            <person name="Salcher M."/>
            <person name="Ghai R."/>
            <person name="Kavagutti S V."/>
        </authorList>
    </citation>
    <scope>NUCLEOTIDE SEQUENCE</scope>
</reference>
<dbReference type="SUPFAM" id="SSF51445">
    <property type="entry name" value="(Trans)glycosidases"/>
    <property type="match status" value="1"/>
</dbReference>
<feature type="region of interest" description="Disordered" evidence="7">
    <location>
        <begin position="234"/>
        <end position="261"/>
    </location>
</feature>
<keyword evidence="4" id="KW-0808">Transferase</keyword>
<dbReference type="InterPro" id="IPR017853">
    <property type="entry name" value="GH"/>
</dbReference>
<evidence type="ECO:0000256" key="3">
    <source>
        <dbReference type="ARBA" id="ARBA00022676"/>
    </source>
</evidence>
<evidence type="ECO:0000256" key="5">
    <source>
        <dbReference type="ARBA" id="ARBA00023277"/>
    </source>
</evidence>
<dbReference type="Gene3D" id="2.60.40.10">
    <property type="entry name" value="Immunoglobulins"/>
    <property type="match status" value="1"/>
</dbReference>
<organism evidence="9">
    <name type="scientific">freshwater metagenome</name>
    <dbReference type="NCBI Taxonomy" id="449393"/>
    <lineage>
        <taxon>unclassified sequences</taxon>
        <taxon>metagenomes</taxon>
        <taxon>ecological metagenomes</taxon>
    </lineage>
</organism>
<evidence type="ECO:0000259" key="8">
    <source>
        <dbReference type="SMART" id="SM00642"/>
    </source>
</evidence>
<dbReference type="PANTHER" id="PTHR47786:SF2">
    <property type="entry name" value="GLYCOSYL HYDROLASE FAMILY 13 CATALYTIC DOMAIN-CONTAINING PROTEIN"/>
    <property type="match status" value="1"/>
</dbReference>
<name>A0A6J7JEI5_9ZZZZ</name>
<dbReference type="EMBL" id="CAFBNF010000076">
    <property type="protein sequence ID" value="CAB4941064.1"/>
    <property type="molecule type" value="Genomic_DNA"/>
</dbReference>
<evidence type="ECO:0000256" key="7">
    <source>
        <dbReference type="SAM" id="MobiDB-lite"/>
    </source>
</evidence>
<comment type="catalytic activity">
    <reaction evidence="6">
        <text>alpha-maltose 1-phosphate + [(1-&gt;4)-alpha-D-glucosyl](n) = [(1-&gt;4)-alpha-D-glucosyl](n+2) + phosphate</text>
        <dbReference type="Rhea" id="RHEA:42692"/>
        <dbReference type="Rhea" id="RHEA-COMP:9584"/>
        <dbReference type="Rhea" id="RHEA-COMP:10183"/>
        <dbReference type="ChEBI" id="CHEBI:15444"/>
        <dbReference type="ChEBI" id="CHEBI:43474"/>
        <dbReference type="ChEBI" id="CHEBI:63576"/>
        <dbReference type="EC" id="2.4.99.16"/>
    </reaction>
</comment>
<feature type="compositionally biased region" description="Low complexity" evidence="7">
    <location>
        <begin position="239"/>
        <end position="253"/>
    </location>
</feature>
<keyword evidence="5" id="KW-0119">Carbohydrate metabolism</keyword>
<dbReference type="InterPro" id="IPR049171">
    <property type="entry name" value="GLGE_C"/>
</dbReference>
<dbReference type="PANTHER" id="PTHR47786">
    <property type="entry name" value="ALPHA-1,4-GLUCAN:MALTOSE-1-PHOSPHATE MALTOSYLTRANSFERASE"/>
    <property type="match status" value="1"/>
</dbReference>
<dbReference type="InterPro" id="IPR013780">
    <property type="entry name" value="Glyco_hydro_b"/>
</dbReference>
<sequence>MVAAGTLPAKAVVGEPVPVRATVVRDGHDALGVTAVITSPDGREISARMKPLNDGLEGWGASVRPDAEGLWTVRVEAWSDPVATWLHRASVKVPAGLDVDLELAEGAAVLTRFMASLPRGNVRSAVKAAVDALTDPSRPAGDRLAIATSTALLDLVWSRPLRELVSPSQEFPLLVERRRALVGAWYEFFPRSEGATLNPPRSGTFATAAERLPAVAAMGFDVLYLPPIHPIGTSHRKGPNNSLDPGPDDPGSPWAIGSADGGHDAVHPDLGTLDDFDAFVAKATSLGLDIALDLALQASPDHPWVTEHPLWFRHRADGTIAYAENPPKRYQDVYPINFDHDPEGLYAEVERLVRFWMSHGVRIFRVDNPHTKPVWVWQRLTSAIGATDPDVLFLAEAFTSPPMMRVLGEVGFQQSYTYFTWRNSRRELEEYLNELAGPAAAYMRPNFFVNTPDILSEYLQYGGPAAFAIRAALAATLSPTWGVYAGFELFEHEAVRAGSEEYLDSEKYQYRPREWAAAEASGATLAPWITQLNALRAAHPALQTLRGLHFHHSDDDSVIVFSKRDGDSPDADCVVVVVTLDPHRPRETMVHLDLAALGLGPDDIFSAHDLVTDTAWRWSAHQYVRLAPAEHVAHIVSVRRVP</sequence>
<dbReference type="InterPro" id="IPR006047">
    <property type="entry name" value="GH13_cat_dom"/>
</dbReference>
<dbReference type="InterPro" id="IPR021828">
    <property type="entry name" value="GlgE_dom_N/S"/>
</dbReference>
<evidence type="ECO:0000256" key="4">
    <source>
        <dbReference type="ARBA" id="ARBA00022679"/>
    </source>
</evidence>
<dbReference type="Gene3D" id="3.20.20.80">
    <property type="entry name" value="Glycosidases"/>
    <property type="match status" value="1"/>
</dbReference>
<evidence type="ECO:0000256" key="6">
    <source>
        <dbReference type="ARBA" id="ARBA00048735"/>
    </source>
</evidence>
<dbReference type="EC" id="2.4.99.16" evidence="2"/>
<dbReference type="AlphaFoldDB" id="A0A6J7JEI5"/>
<gene>
    <name evidence="9" type="ORF">UFOPK3773_00858</name>
</gene>
<keyword evidence="3" id="KW-0328">Glycosyltransferase</keyword>
<dbReference type="InterPro" id="IPR013783">
    <property type="entry name" value="Ig-like_fold"/>
</dbReference>
<protein>
    <recommendedName>
        <fullName evidence="2">starch synthase (maltosyl-transferring)</fullName>
        <ecNumber evidence="2">2.4.99.16</ecNumber>
    </recommendedName>
</protein>
<accession>A0A6J7JEI5</accession>
<dbReference type="HAMAP" id="MF_02124">
    <property type="entry name" value="GlgE"/>
    <property type="match status" value="1"/>
</dbReference>
<evidence type="ECO:0000313" key="9">
    <source>
        <dbReference type="EMBL" id="CAB4941064.1"/>
    </source>
</evidence>
<proteinExistence type="inferred from homology"/>
<dbReference type="GO" id="GO:0016757">
    <property type="term" value="F:glycosyltransferase activity"/>
    <property type="evidence" value="ECO:0007669"/>
    <property type="project" value="UniProtKB-KW"/>
</dbReference>
<comment type="subunit">
    <text evidence="1">Homodimer.</text>
</comment>
<dbReference type="SMART" id="SM00642">
    <property type="entry name" value="Aamy"/>
    <property type="match status" value="1"/>
</dbReference>
<dbReference type="Gene3D" id="2.60.40.1180">
    <property type="entry name" value="Golgi alpha-mannosidase II"/>
    <property type="match status" value="1"/>
</dbReference>
<dbReference type="Pfam" id="PF11896">
    <property type="entry name" value="GlgE_dom_N_S"/>
    <property type="match status" value="1"/>
</dbReference>
<dbReference type="GO" id="GO:0004553">
    <property type="term" value="F:hydrolase activity, hydrolyzing O-glycosyl compounds"/>
    <property type="evidence" value="ECO:0007669"/>
    <property type="project" value="InterPro"/>
</dbReference>